<dbReference type="OrthoDB" id="7278229at2"/>
<reference evidence="4 5" key="1">
    <citation type="submission" date="2018-07" db="EMBL/GenBank/DDBJ databases">
        <title>Genomic Encyclopedia of Type Strains, Phase IV (KMG-IV): sequencing the most valuable type-strain genomes for metagenomic binning, comparative biology and taxonomic classification.</title>
        <authorList>
            <person name="Goeker M."/>
        </authorList>
    </citation>
    <scope>NUCLEOTIDE SEQUENCE [LARGE SCALE GENOMIC DNA]</scope>
    <source>
        <strain evidence="4 5">DSM 5603</strain>
    </source>
</reference>
<keyword evidence="2" id="KW-0472">Membrane</keyword>
<dbReference type="Proteomes" id="UP000562982">
    <property type="component" value="Unassembled WGS sequence"/>
</dbReference>
<feature type="transmembrane region" description="Helical" evidence="2">
    <location>
        <begin position="65"/>
        <end position="85"/>
    </location>
</feature>
<name>A0A370G515_GLULI</name>
<proteinExistence type="predicted"/>
<keyword evidence="2" id="KW-1133">Transmembrane helix</keyword>
<dbReference type="EMBL" id="QQAW01000005">
    <property type="protein sequence ID" value="RDI37684.1"/>
    <property type="molecule type" value="Genomic_DNA"/>
</dbReference>
<keyword evidence="2" id="KW-0812">Transmembrane</keyword>
<evidence type="ECO:0000256" key="1">
    <source>
        <dbReference type="SAM" id="MobiDB-lite"/>
    </source>
</evidence>
<dbReference type="Proteomes" id="UP000254958">
    <property type="component" value="Unassembled WGS sequence"/>
</dbReference>
<dbReference type="AlphaFoldDB" id="A0A370G515"/>
<feature type="transmembrane region" description="Helical" evidence="2">
    <location>
        <begin position="39"/>
        <end position="59"/>
    </location>
</feature>
<feature type="transmembrane region" description="Helical" evidence="2">
    <location>
        <begin position="97"/>
        <end position="116"/>
    </location>
</feature>
<reference evidence="3 6" key="2">
    <citation type="submission" date="2020-04" db="EMBL/GenBank/DDBJ databases">
        <title>Description of novel Gluconacetobacter.</title>
        <authorList>
            <person name="Sombolestani A."/>
        </authorList>
    </citation>
    <scope>NUCLEOTIDE SEQUENCE [LARGE SCALE GENOMIC DNA]</scope>
    <source>
        <strain evidence="3 6">LMG 1382</strain>
    </source>
</reference>
<feature type="region of interest" description="Disordered" evidence="1">
    <location>
        <begin position="154"/>
        <end position="173"/>
    </location>
</feature>
<protein>
    <submittedName>
        <fullName evidence="4">Uncharacterized protein</fullName>
    </submittedName>
</protein>
<organism evidence="4 5">
    <name type="scientific">Gluconacetobacter liquefaciens</name>
    <name type="common">Acetobacter liquefaciens</name>
    <dbReference type="NCBI Taxonomy" id="89584"/>
    <lineage>
        <taxon>Bacteria</taxon>
        <taxon>Pseudomonadati</taxon>
        <taxon>Pseudomonadota</taxon>
        <taxon>Alphaproteobacteria</taxon>
        <taxon>Acetobacterales</taxon>
        <taxon>Acetobacteraceae</taxon>
        <taxon>Gluconacetobacter</taxon>
    </lineage>
</organism>
<evidence type="ECO:0000313" key="5">
    <source>
        <dbReference type="Proteomes" id="UP000254958"/>
    </source>
</evidence>
<accession>A0A370G515</accession>
<sequence length="173" mass="19342">MSFGDRINQFDVWLLDRVFQPFADRLPERVPAMAVGMSFQLGAIMLSAASIIAMIVIGHMALSDAMFNVLVWCLGLAFYVGINRVRPMVRPGHMNPLRVMLAGMRPLSIPFAIYALYQGATAPPHFEIALWFNSLANIIFVAGIYLISCEVRPPGHRQTSRARFSRMQEQGSL</sequence>
<keyword evidence="5" id="KW-1185">Reference proteome</keyword>
<comment type="caution">
    <text evidence="4">The sequence shown here is derived from an EMBL/GenBank/DDBJ whole genome shotgun (WGS) entry which is preliminary data.</text>
</comment>
<dbReference type="EMBL" id="JABEQI010000005">
    <property type="protein sequence ID" value="MBB2186898.1"/>
    <property type="molecule type" value="Genomic_DNA"/>
</dbReference>
<evidence type="ECO:0000313" key="6">
    <source>
        <dbReference type="Proteomes" id="UP000562982"/>
    </source>
</evidence>
<evidence type="ECO:0000313" key="3">
    <source>
        <dbReference type="EMBL" id="MBB2186898.1"/>
    </source>
</evidence>
<feature type="compositionally biased region" description="Basic residues" evidence="1">
    <location>
        <begin position="154"/>
        <end position="164"/>
    </location>
</feature>
<feature type="transmembrane region" description="Helical" evidence="2">
    <location>
        <begin position="128"/>
        <end position="147"/>
    </location>
</feature>
<gene>
    <name evidence="4" type="ORF">C7453_10593</name>
    <name evidence="3" type="ORF">HLH32_10965</name>
</gene>
<evidence type="ECO:0000256" key="2">
    <source>
        <dbReference type="SAM" id="Phobius"/>
    </source>
</evidence>
<dbReference type="RefSeq" id="WP_114727450.1">
    <property type="nucleotide sequence ID" value="NZ_BJMI01000006.1"/>
</dbReference>
<evidence type="ECO:0000313" key="4">
    <source>
        <dbReference type="EMBL" id="RDI37684.1"/>
    </source>
</evidence>